<evidence type="ECO:0000313" key="2">
    <source>
        <dbReference type="EMBL" id="TCT06868.1"/>
    </source>
</evidence>
<evidence type="ECO:0008006" key="4">
    <source>
        <dbReference type="Google" id="ProtNLM"/>
    </source>
</evidence>
<comment type="caution">
    <text evidence="2">The sequence shown here is derived from an EMBL/GenBank/DDBJ whole genome shotgun (WGS) entry which is preliminary data.</text>
</comment>
<dbReference type="Proteomes" id="UP000294664">
    <property type="component" value="Unassembled WGS sequence"/>
</dbReference>
<dbReference type="InterPro" id="IPR006311">
    <property type="entry name" value="TAT_signal"/>
</dbReference>
<name>A0A4V2UYC7_9HYPH</name>
<organism evidence="2 3">
    <name type="scientific">Aquabacter spiritensis</name>
    <dbReference type="NCBI Taxonomy" id="933073"/>
    <lineage>
        <taxon>Bacteria</taxon>
        <taxon>Pseudomonadati</taxon>
        <taxon>Pseudomonadota</taxon>
        <taxon>Alphaproteobacteria</taxon>
        <taxon>Hyphomicrobiales</taxon>
        <taxon>Xanthobacteraceae</taxon>
        <taxon>Aquabacter</taxon>
    </lineage>
</organism>
<evidence type="ECO:0000256" key="1">
    <source>
        <dbReference type="SAM" id="SignalP"/>
    </source>
</evidence>
<feature type="chain" id="PRO_5020230718" description="Secreted protein" evidence="1">
    <location>
        <begin position="31"/>
        <end position="206"/>
    </location>
</feature>
<feature type="signal peptide" evidence="1">
    <location>
        <begin position="1"/>
        <end position="30"/>
    </location>
</feature>
<proteinExistence type="predicted"/>
<gene>
    <name evidence="2" type="ORF">EDC64_102349</name>
</gene>
<accession>A0A4V2UYC7</accession>
<sequence length="206" mass="21824">MISRRTILVGGAGLALAAAASFAGFDSAWAQPRPVPNAVSTIDVPGVGPMTVLTFDAQFVSADPATRRVVLQGSWGKRWSVLVPPMMGDVMRLANSRSLVIRVLPGLVTYLGKAHQGTPGQVSTEVALNAGLPGWPQDFGFREITITSILVDINKAGGTISFEGIDGLVRTVRATDPKVLADLQHVALGDLCEIRYYEGIAITTVR</sequence>
<dbReference type="AlphaFoldDB" id="A0A4V2UYC7"/>
<keyword evidence="1" id="KW-0732">Signal</keyword>
<dbReference type="OrthoDB" id="8448054at2"/>
<reference evidence="2 3" key="1">
    <citation type="submission" date="2019-03" db="EMBL/GenBank/DDBJ databases">
        <title>Genomic Encyclopedia of Type Strains, Phase IV (KMG-IV): sequencing the most valuable type-strain genomes for metagenomic binning, comparative biology and taxonomic classification.</title>
        <authorList>
            <person name="Goeker M."/>
        </authorList>
    </citation>
    <scope>NUCLEOTIDE SEQUENCE [LARGE SCALE GENOMIC DNA]</scope>
    <source>
        <strain evidence="2 3">DSM 9035</strain>
    </source>
</reference>
<evidence type="ECO:0000313" key="3">
    <source>
        <dbReference type="Proteomes" id="UP000294664"/>
    </source>
</evidence>
<keyword evidence="3" id="KW-1185">Reference proteome</keyword>
<dbReference type="RefSeq" id="WP_132030335.1">
    <property type="nucleotide sequence ID" value="NZ_SMAI01000002.1"/>
</dbReference>
<dbReference type="PROSITE" id="PS51318">
    <property type="entry name" value="TAT"/>
    <property type="match status" value="1"/>
</dbReference>
<dbReference type="EMBL" id="SMAI01000002">
    <property type="protein sequence ID" value="TCT06868.1"/>
    <property type="molecule type" value="Genomic_DNA"/>
</dbReference>
<protein>
    <recommendedName>
        <fullName evidence="4">Secreted protein</fullName>
    </recommendedName>
</protein>